<dbReference type="NCBIfam" id="TIGR00229">
    <property type="entry name" value="sensory_box"/>
    <property type="match status" value="1"/>
</dbReference>
<reference evidence="10 11" key="1">
    <citation type="submission" date="2019-12" db="EMBL/GenBank/DDBJ databases">
        <title>Complete genome sequence of Pseudomonas stutzeri.</title>
        <authorList>
            <person name="Lim S.R."/>
            <person name="Kim J.H."/>
        </authorList>
    </citation>
    <scope>NUCLEOTIDE SEQUENCE [LARGE SCALE GENOMIC DNA]</scope>
    <source>
        <strain evidence="10 11">PM101005</strain>
    </source>
</reference>
<evidence type="ECO:0000259" key="9">
    <source>
        <dbReference type="PROSITE" id="PS50113"/>
    </source>
</evidence>
<comment type="catalytic activity">
    <reaction evidence="1">
        <text>ATP + protein L-histidine = ADP + protein N-phospho-L-histidine.</text>
        <dbReference type="EC" id="2.7.13.3"/>
    </reaction>
</comment>
<dbReference type="InterPro" id="IPR013656">
    <property type="entry name" value="PAS_4"/>
</dbReference>
<dbReference type="PROSITE" id="PS50110">
    <property type="entry name" value="RESPONSE_REGULATORY"/>
    <property type="match status" value="1"/>
</dbReference>
<dbReference type="SMART" id="SM00091">
    <property type="entry name" value="PAS"/>
    <property type="match status" value="1"/>
</dbReference>
<name>A0A6I6LJ93_STUST</name>
<gene>
    <name evidence="10" type="ORF">GQA94_02265</name>
</gene>
<evidence type="ECO:0000259" key="7">
    <source>
        <dbReference type="PROSITE" id="PS50110"/>
    </source>
</evidence>
<dbReference type="Pfam" id="PF00512">
    <property type="entry name" value="HisKA"/>
    <property type="match status" value="1"/>
</dbReference>
<dbReference type="SMART" id="SM00086">
    <property type="entry name" value="PAC"/>
    <property type="match status" value="1"/>
</dbReference>
<dbReference type="PROSITE" id="PS50113">
    <property type="entry name" value="PAC"/>
    <property type="match status" value="1"/>
</dbReference>
<dbReference type="InterPro" id="IPR004358">
    <property type="entry name" value="Sig_transdc_His_kin-like_C"/>
</dbReference>
<dbReference type="InterPro" id="IPR005467">
    <property type="entry name" value="His_kinase_dom"/>
</dbReference>
<dbReference type="Proteomes" id="UP000438983">
    <property type="component" value="Chromosome"/>
</dbReference>
<dbReference type="EMBL" id="CP046902">
    <property type="protein sequence ID" value="QGZ28947.1"/>
    <property type="molecule type" value="Genomic_DNA"/>
</dbReference>
<dbReference type="InterPro" id="IPR000700">
    <property type="entry name" value="PAS-assoc_C"/>
</dbReference>
<organism evidence="10 11">
    <name type="scientific">Stutzerimonas stutzeri</name>
    <name type="common">Pseudomonas stutzeri</name>
    <dbReference type="NCBI Taxonomy" id="316"/>
    <lineage>
        <taxon>Bacteria</taxon>
        <taxon>Pseudomonadati</taxon>
        <taxon>Pseudomonadota</taxon>
        <taxon>Gammaproteobacteria</taxon>
        <taxon>Pseudomonadales</taxon>
        <taxon>Pseudomonadaceae</taxon>
        <taxon>Stutzerimonas</taxon>
    </lineage>
</organism>
<dbReference type="CDD" id="cd00082">
    <property type="entry name" value="HisKA"/>
    <property type="match status" value="1"/>
</dbReference>
<accession>A0A6I6LJ93</accession>
<dbReference type="EC" id="2.7.13.3" evidence="2"/>
<dbReference type="SUPFAM" id="SSF47384">
    <property type="entry name" value="Homodimeric domain of signal transducing histidine kinase"/>
    <property type="match status" value="1"/>
</dbReference>
<dbReference type="PANTHER" id="PTHR43065:SF42">
    <property type="entry name" value="TWO-COMPONENT SENSOR PPRA"/>
    <property type="match status" value="1"/>
</dbReference>
<dbReference type="RefSeq" id="WP_158186543.1">
    <property type="nucleotide sequence ID" value="NZ_CP046902.1"/>
</dbReference>
<dbReference type="GO" id="GO:0000155">
    <property type="term" value="F:phosphorelay sensor kinase activity"/>
    <property type="evidence" value="ECO:0007669"/>
    <property type="project" value="InterPro"/>
</dbReference>
<dbReference type="Gene3D" id="3.30.450.20">
    <property type="entry name" value="PAS domain"/>
    <property type="match status" value="2"/>
</dbReference>
<dbReference type="Gene3D" id="3.30.565.10">
    <property type="entry name" value="Histidine kinase-like ATPase, C-terminal domain"/>
    <property type="match status" value="1"/>
</dbReference>
<evidence type="ECO:0000259" key="8">
    <source>
        <dbReference type="PROSITE" id="PS50112"/>
    </source>
</evidence>
<dbReference type="PROSITE" id="PS50112">
    <property type="entry name" value="PAS"/>
    <property type="match status" value="1"/>
</dbReference>
<dbReference type="CDD" id="cd18161">
    <property type="entry name" value="REC_hyHK_blue-like"/>
    <property type="match status" value="1"/>
</dbReference>
<evidence type="ECO:0000256" key="3">
    <source>
        <dbReference type="ARBA" id="ARBA00022553"/>
    </source>
</evidence>
<dbReference type="InterPro" id="IPR036890">
    <property type="entry name" value="HATPase_C_sf"/>
</dbReference>
<dbReference type="CDD" id="cd00130">
    <property type="entry name" value="PAS"/>
    <property type="match status" value="1"/>
</dbReference>
<dbReference type="Gene3D" id="1.10.287.130">
    <property type="match status" value="1"/>
</dbReference>
<dbReference type="InterPro" id="IPR001789">
    <property type="entry name" value="Sig_transdc_resp-reg_receiver"/>
</dbReference>
<dbReference type="SMART" id="SM00448">
    <property type="entry name" value="REC"/>
    <property type="match status" value="1"/>
</dbReference>
<dbReference type="Pfam" id="PF00072">
    <property type="entry name" value="Response_reg"/>
    <property type="match status" value="1"/>
</dbReference>
<dbReference type="PANTHER" id="PTHR43065">
    <property type="entry name" value="SENSOR HISTIDINE KINASE"/>
    <property type="match status" value="1"/>
</dbReference>
<dbReference type="SMART" id="SM00387">
    <property type="entry name" value="HATPase_c"/>
    <property type="match status" value="1"/>
</dbReference>
<feature type="domain" description="Response regulatory" evidence="7">
    <location>
        <begin position="582"/>
        <end position="696"/>
    </location>
</feature>
<evidence type="ECO:0000259" key="6">
    <source>
        <dbReference type="PROSITE" id="PS50109"/>
    </source>
</evidence>
<dbReference type="InterPro" id="IPR003594">
    <property type="entry name" value="HATPase_dom"/>
</dbReference>
<dbReference type="InterPro" id="IPR036097">
    <property type="entry name" value="HisK_dim/P_sf"/>
</dbReference>
<dbReference type="InterPro" id="IPR003661">
    <property type="entry name" value="HisK_dim/P_dom"/>
</dbReference>
<evidence type="ECO:0000256" key="2">
    <source>
        <dbReference type="ARBA" id="ARBA00012438"/>
    </source>
</evidence>
<dbReference type="InterPro" id="IPR000014">
    <property type="entry name" value="PAS"/>
</dbReference>
<evidence type="ECO:0000256" key="4">
    <source>
        <dbReference type="ARBA" id="ARBA00022777"/>
    </source>
</evidence>
<dbReference type="InterPro" id="IPR011006">
    <property type="entry name" value="CheY-like_superfamily"/>
</dbReference>
<feature type="domain" description="Histidine kinase" evidence="6">
    <location>
        <begin position="336"/>
        <end position="559"/>
    </location>
</feature>
<dbReference type="InterPro" id="IPR035965">
    <property type="entry name" value="PAS-like_dom_sf"/>
</dbReference>
<sequence>MAIETGPWAAGTHEMSRRIRSHDWSATPLGPFEQWPAALRILLGTLLEVPLPMCILWSKAGFQLYNDAHAALIGRRHPAALGAPVADTWGDVWPELIAARESGERDQSCLLRNHRLSEDGTSDGPAAWFDLALSPIRDGEVIGGQLLCLRHSEEEALRRSEAEIRMITDALPVLIGYVDREERYRFNNRHYETWFGQTPDVLFGKHLREVLGESAYNERRAQIDAALAGQEAIFEASMPHRDGTLRHAWMHYLPRRDADGQVQGFFVLAQDVTERWRAEQALRELNETLESRVQERTEALAEVYERLVTEMASREQAQEALRQAQKMEAVGQLTGGIAHDFNNMLTGIIGGLDLVQRYNQSGRHHETQRFIDAATSSANRAAALTHRLLAFARRQPLNLKRVDLNALVESMRDLMVRTLGSHILIDAVLAPDLWAANSDENQLESALLNLVINARDAMPDGGSLYIATANVQLQRHAEVGELPPGRYVSLSVIDSGCGMTPKVLAAAFEPFFTTKPIGQGTGLGLSMIYGFARQAGGHVQIRSEPGNGTEVTLYLPAYHGPASPAARFEPSEQAPQAVQGETVLVVEDDPAVRLLVLDVLGMLGYRALDAAEGNAAVQILESGERIDLLISDVGLPGMNGRQLADIARQQRPGLSVLFMTGYAEQAASSGFLDAGMDMISKPFSIDDLATRVRDMLAREP</sequence>
<feature type="domain" description="PAS" evidence="8">
    <location>
        <begin position="160"/>
        <end position="230"/>
    </location>
</feature>
<dbReference type="PRINTS" id="PR00344">
    <property type="entry name" value="BCTRLSENSOR"/>
</dbReference>
<evidence type="ECO:0000256" key="1">
    <source>
        <dbReference type="ARBA" id="ARBA00000085"/>
    </source>
</evidence>
<evidence type="ECO:0000256" key="5">
    <source>
        <dbReference type="PROSITE-ProRule" id="PRU00169"/>
    </source>
</evidence>
<protein>
    <recommendedName>
        <fullName evidence="2">histidine kinase</fullName>
        <ecNumber evidence="2">2.7.13.3</ecNumber>
    </recommendedName>
</protein>
<dbReference type="InterPro" id="IPR001610">
    <property type="entry name" value="PAC"/>
</dbReference>
<dbReference type="Gene3D" id="3.40.50.2300">
    <property type="match status" value="1"/>
</dbReference>
<evidence type="ECO:0000313" key="10">
    <source>
        <dbReference type="EMBL" id="QGZ28947.1"/>
    </source>
</evidence>
<dbReference type="SUPFAM" id="SSF55874">
    <property type="entry name" value="ATPase domain of HSP90 chaperone/DNA topoisomerase II/histidine kinase"/>
    <property type="match status" value="1"/>
</dbReference>
<dbReference type="Pfam" id="PF08448">
    <property type="entry name" value="PAS_4"/>
    <property type="match status" value="1"/>
</dbReference>
<dbReference type="AlphaFoldDB" id="A0A6I6LJ93"/>
<dbReference type="OrthoDB" id="6973808at2"/>
<feature type="modified residue" description="4-aspartylphosphate" evidence="5">
    <location>
        <position position="632"/>
    </location>
</feature>
<keyword evidence="4" id="KW-0808">Transferase</keyword>
<proteinExistence type="predicted"/>
<feature type="domain" description="PAC" evidence="9">
    <location>
        <begin position="232"/>
        <end position="284"/>
    </location>
</feature>
<dbReference type="SUPFAM" id="SSF55785">
    <property type="entry name" value="PYP-like sensor domain (PAS domain)"/>
    <property type="match status" value="1"/>
</dbReference>
<keyword evidence="3 5" id="KW-0597">Phosphoprotein</keyword>
<dbReference type="Pfam" id="PF02518">
    <property type="entry name" value="HATPase_c"/>
    <property type="match status" value="1"/>
</dbReference>
<evidence type="ECO:0000313" key="11">
    <source>
        <dbReference type="Proteomes" id="UP000438983"/>
    </source>
</evidence>
<keyword evidence="4" id="KW-0418">Kinase</keyword>
<dbReference type="SUPFAM" id="SSF52172">
    <property type="entry name" value="CheY-like"/>
    <property type="match status" value="1"/>
</dbReference>
<dbReference type="PROSITE" id="PS50109">
    <property type="entry name" value="HIS_KIN"/>
    <property type="match status" value="1"/>
</dbReference>
<dbReference type="SMART" id="SM00388">
    <property type="entry name" value="HisKA"/>
    <property type="match status" value="1"/>
</dbReference>